<name>F4R4A5_MELLP</name>
<dbReference type="InParanoid" id="F4R4A5"/>
<evidence type="ECO:0000256" key="1">
    <source>
        <dbReference type="SAM" id="MobiDB-lite"/>
    </source>
</evidence>
<dbReference type="AlphaFoldDB" id="F4R4A5"/>
<protein>
    <submittedName>
        <fullName evidence="2">Uncharacterized protein</fullName>
    </submittedName>
</protein>
<gene>
    <name evidence="2" type="ORF">MELLADRAFT_101302</name>
</gene>
<dbReference type="KEGG" id="mlr:MELLADRAFT_101302"/>
<feature type="region of interest" description="Disordered" evidence="1">
    <location>
        <begin position="1"/>
        <end position="29"/>
    </location>
</feature>
<reference evidence="3" key="1">
    <citation type="journal article" date="2011" name="Proc. Natl. Acad. Sci. U.S.A.">
        <title>Obligate biotrophy features unraveled by the genomic analysis of rust fungi.</title>
        <authorList>
            <person name="Duplessis S."/>
            <person name="Cuomo C.A."/>
            <person name="Lin Y.-C."/>
            <person name="Aerts A."/>
            <person name="Tisserant E."/>
            <person name="Veneault-Fourrey C."/>
            <person name="Joly D.L."/>
            <person name="Hacquard S."/>
            <person name="Amselem J."/>
            <person name="Cantarel B.L."/>
            <person name="Chiu R."/>
            <person name="Coutinho P.M."/>
            <person name="Feau N."/>
            <person name="Field M."/>
            <person name="Frey P."/>
            <person name="Gelhaye E."/>
            <person name="Goldberg J."/>
            <person name="Grabherr M.G."/>
            <person name="Kodira C.D."/>
            <person name="Kohler A."/>
            <person name="Kuees U."/>
            <person name="Lindquist E.A."/>
            <person name="Lucas S.M."/>
            <person name="Mago R."/>
            <person name="Mauceli E."/>
            <person name="Morin E."/>
            <person name="Murat C."/>
            <person name="Pangilinan J.L."/>
            <person name="Park R."/>
            <person name="Pearson M."/>
            <person name="Quesneville H."/>
            <person name="Rouhier N."/>
            <person name="Sakthikumar S."/>
            <person name="Salamov A.A."/>
            <person name="Schmutz J."/>
            <person name="Selles B."/>
            <person name="Shapiro H."/>
            <person name="Tanguay P."/>
            <person name="Tuskan G.A."/>
            <person name="Henrissat B."/>
            <person name="Van de Peer Y."/>
            <person name="Rouze P."/>
            <person name="Ellis J.G."/>
            <person name="Dodds P.N."/>
            <person name="Schein J.E."/>
            <person name="Zhong S."/>
            <person name="Hamelin R.C."/>
            <person name="Grigoriev I.V."/>
            <person name="Szabo L.J."/>
            <person name="Martin F."/>
        </authorList>
    </citation>
    <scope>NUCLEOTIDE SEQUENCE [LARGE SCALE GENOMIC DNA]</scope>
    <source>
        <strain evidence="3">98AG31 / pathotype 3-4-7</strain>
    </source>
</reference>
<dbReference type="EMBL" id="GL883090">
    <property type="protein sequence ID" value="EGG12775.1"/>
    <property type="molecule type" value="Genomic_DNA"/>
</dbReference>
<accession>F4R4A5</accession>
<keyword evidence="3" id="KW-1185">Reference proteome</keyword>
<dbReference type="VEuPathDB" id="FungiDB:MELLADRAFT_101302"/>
<feature type="region of interest" description="Disordered" evidence="1">
    <location>
        <begin position="207"/>
        <end position="252"/>
    </location>
</feature>
<feature type="region of interest" description="Disordered" evidence="1">
    <location>
        <begin position="158"/>
        <end position="179"/>
    </location>
</feature>
<sequence>MSEHSYLSGKTSTRNSNRQRRFNPMGTFANKTSNGINGFTGLSNLLPRLHYAPGPRITGASGNVSQFPSSCIQYPCLDSGNGFHNLFGTSDNSSPVEIKCTTDVFNYENDWRRQEPISALCNPLADSNSLVPSHSDATVVQHFWQHLDPDVSQVSVYTKSTRQRKRTVHLRPKSPKYQGLSKFAAPTNLVSGILPTVSATKVLNPPKVARSSETQVKPHLSLSIPKKLSNPSKVKNNPRSNSTASRAEKSQFSASETPIDFLSTLGEEEWNKRIDALGKMVQKRKNQFLKNGFGDASGKPFSPDEPSLEKKPVPNRWVWYMRLSMEYDKEIGTVLPSGGPVFSILTSHCFHALAAGYLKYGWDRIGKAGKEPYQELADVYSAERVKHLSEHGIAISDGKDVEHRKKKDFPTPSSALSRSSTIESFPNRPEYDDQGQMKLSYPISSDGDIQKGEFYDRVLSLESNRIQPESLVQAGILHRELHSDFNPRMNNYMECIDPIIYQESILPAVNMPPISSTSEPFFSEYLSDRSNFMSTYLQSQDFLSAFEPPLTSDQASTGSDWAPSPLNNQSPWPYLNMVQSPPLGSNGIESPELSAASLPTPASLTSEYNEHFAASQMMNEFMNADDLISQRLQSDSSTEEFSWDWTTFGFDQTDFICNENSPFPFN</sequence>
<feature type="compositionally biased region" description="Polar residues" evidence="1">
    <location>
        <begin position="411"/>
        <end position="424"/>
    </location>
</feature>
<dbReference type="OrthoDB" id="2507698at2759"/>
<evidence type="ECO:0000313" key="2">
    <source>
        <dbReference type="EMBL" id="EGG12775.1"/>
    </source>
</evidence>
<dbReference type="HOGENOM" id="CLU_412234_0_0_1"/>
<proteinExistence type="predicted"/>
<organism evidence="3">
    <name type="scientific">Melampsora larici-populina (strain 98AG31 / pathotype 3-4-7)</name>
    <name type="common">Poplar leaf rust fungus</name>
    <dbReference type="NCBI Taxonomy" id="747676"/>
    <lineage>
        <taxon>Eukaryota</taxon>
        <taxon>Fungi</taxon>
        <taxon>Dikarya</taxon>
        <taxon>Basidiomycota</taxon>
        <taxon>Pucciniomycotina</taxon>
        <taxon>Pucciniomycetes</taxon>
        <taxon>Pucciniales</taxon>
        <taxon>Melampsoraceae</taxon>
        <taxon>Melampsora</taxon>
    </lineage>
</organism>
<dbReference type="RefSeq" id="XP_007403713.1">
    <property type="nucleotide sequence ID" value="XM_007403651.1"/>
</dbReference>
<evidence type="ECO:0000313" key="3">
    <source>
        <dbReference type="Proteomes" id="UP000001072"/>
    </source>
</evidence>
<feature type="compositionally biased region" description="Polar residues" evidence="1">
    <location>
        <begin position="229"/>
        <end position="252"/>
    </location>
</feature>
<dbReference type="GeneID" id="18921331"/>
<feature type="compositionally biased region" description="Basic residues" evidence="1">
    <location>
        <begin position="161"/>
        <end position="174"/>
    </location>
</feature>
<dbReference type="Proteomes" id="UP000001072">
    <property type="component" value="Unassembled WGS sequence"/>
</dbReference>
<feature type="region of interest" description="Disordered" evidence="1">
    <location>
        <begin position="396"/>
        <end position="435"/>
    </location>
</feature>